<protein>
    <submittedName>
        <fullName evidence="1">Uncharacterized protein</fullName>
    </submittedName>
</protein>
<evidence type="ECO:0000313" key="1">
    <source>
        <dbReference type="EMBL" id="KAJ7331552.1"/>
    </source>
</evidence>
<dbReference type="Proteomes" id="UP001218218">
    <property type="component" value="Unassembled WGS sequence"/>
</dbReference>
<dbReference type="AlphaFoldDB" id="A0AAD6ZP77"/>
<sequence>MGDYERLIVAIATNDVPHVNTLINTVLQNGASINTITSQIIEAVQGLRSTKGFTEFEHDLSLLIYCISGNSPLYSMNHALGLPSICTITNSAHFVKITQTLGPISAEELRTNIQKVILEPRAAANKTKKSGVMIMMDGVAIEEHADYFPAQNKVGGLCQKHSGSIPLGLNTYKSALTIVDALRDGKVHFAKEMLVVAAKFPDDPNVHPILVALTCKQETAKDMTDLFKMVMSVWEEVAEPSCGDINNFASDGDGLCRKKLSVGHPLHKILSNMRGLNLCTGPRLILMTFNWRHEIKCDSTLVQQESGIGELVFLGWSLQLLPQHNEKFWHKLLNPDDLQDVPRAINLIVLISLRDAKALHKDIALASTLDSVRLLGHVFENFAIPFITPVISVSEESRNRRIAGRRRIAGGWRIAGGTDKAVSDTT</sequence>
<organism evidence="1 2">
    <name type="scientific">Mycena albidolilacea</name>
    <dbReference type="NCBI Taxonomy" id="1033008"/>
    <lineage>
        <taxon>Eukaryota</taxon>
        <taxon>Fungi</taxon>
        <taxon>Dikarya</taxon>
        <taxon>Basidiomycota</taxon>
        <taxon>Agaricomycotina</taxon>
        <taxon>Agaricomycetes</taxon>
        <taxon>Agaricomycetidae</taxon>
        <taxon>Agaricales</taxon>
        <taxon>Marasmiineae</taxon>
        <taxon>Mycenaceae</taxon>
        <taxon>Mycena</taxon>
    </lineage>
</organism>
<name>A0AAD6ZP77_9AGAR</name>
<evidence type="ECO:0000313" key="2">
    <source>
        <dbReference type="Proteomes" id="UP001218218"/>
    </source>
</evidence>
<keyword evidence="2" id="KW-1185">Reference proteome</keyword>
<gene>
    <name evidence="1" type="ORF">DFH08DRAFT_916488</name>
</gene>
<proteinExistence type="predicted"/>
<reference evidence="1" key="1">
    <citation type="submission" date="2023-03" db="EMBL/GenBank/DDBJ databases">
        <title>Massive genome expansion in bonnet fungi (Mycena s.s.) driven by repeated elements and novel gene families across ecological guilds.</title>
        <authorList>
            <consortium name="Lawrence Berkeley National Laboratory"/>
            <person name="Harder C.B."/>
            <person name="Miyauchi S."/>
            <person name="Viragh M."/>
            <person name="Kuo A."/>
            <person name="Thoen E."/>
            <person name="Andreopoulos B."/>
            <person name="Lu D."/>
            <person name="Skrede I."/>
            <person name="Drula E."/>
            <person name="Henrissat B."/>
            <person name="Morin E."/>
            <person name="Kohler A."/>
            <person name="Barry K."/>
            <person name="LaButti K."/>
            <person name="Morin E."/>
            <person name="Salamov A."/>
            <person name="Lipzen A."/>
            <person name="Mereny Z."/>
            <person name="Hegedus B."/>
            <person name="Baldrian P."/>
            <person name="Stursova M."/>
            <person name="Weitz H."/>
            <person name="Taylor A."/>
            <person name="Grigoriev I.V."/>
            <person name="Nagy L.G."/>
            <person name="Martin F."/>
            <person name="Kauserud H."/>
        </authorList>
    </citation>
    <scope>NUCLEOTIDE SEQUENCE</scope>
    <source>
        <strain evidence="1">CBHHK002</strain>
    </source>
</reference>
<accession>A0AAD6ZP77</accession>
<dbReference type="EMBL" id="JARIHO010000035">
    <property type="protein sequence ID" value="KAJ7331552.1"/>
    <property type="molecule type" value="Genomic_DNA"/>
</dbReference>
<comment type="caution">
    <text evidence="1">The sequence shown here is derived from an EMBL/GenBank/DDBJ whole genome shotgun (WGS) entry which is preliminary data.</text>
</comment>